<evidence type="ECO:0000313" key="3">
    <source>
        <dbReference type="Proteomes" id="UP001500506"/>
    </source>
</evidence>
<evidence type="ECO:0000256" key="1">
    <source>
        <dbReference type="SAM" id="SignalP"/>
    </source>
</evidence>
<proteinExistence type="predicted"/>
<accession>A0ABN2KVG8</accession>
<name>A0ABN2KVG8_9MICO</name>
<evidence type="ECO:0000313" key="2">
    <source>
        <dbReference type="EMBL" id="GAA1767317.1"/>
    </source>
</evidence>
<feature type="chain" id="PRO_5046333763" evidence="1">
    <location>
        <begin position="26"/>
        <end position="200"/>
    </location>
</feature>
<gene>
    <name evidence="2" type="ORF">GCM10009747_29790</name>
</gene>
<sequence>MIDLRPIRALAVMAAVLMTAGCATTALPRATDATAPSVVEYEVSGMLHIAQQEAAICTLHMQSMPPRCGGGVPVAGLDTVVIPSGLLATYYGVTWGDARLVGTFEDGTLTLTRDPLPPLKLDASPAEVIPTEPANAAELAKIAETIAHSNRSDVLVVESSDGQVHVLVPLEIGDELQASFDAEFGTGVVVVNSWLQPWKG</sequence>
<dbReference type="EMBL" id="BAAANH010000006">
    <property type="protein sequence ID" value="GAA1767317.1"/>
    <property type="molecule type" value="Genomic_DNA"/>
</dbReference>
<dbReference type="PROSITE" id="PS51257">
    <property type="entry name" value="PROKAR_LIPOPROTEIN"/>
    <property type="match status" value="1"/>
</dbReference>
<keyword evidence="3" id="KW-1185">Reference proteome</keyword>
<feature type="signal peptide" evidence="1">
    <location>
        <begin position="1"/>
        <end position="25"/>
    </location>
</feature>
<dbReference type="Proteomes" id="UP001500506">
    <property type="component" value="Unassembled WGS sequence"/>
</dbReference>
<protein>
    <submittedName>
        <fullName evidence="2">Uncharacterized protein</fullName>
    </submittedName>
</protein>
<comment type="caution">
    <text evidence="2">The sequence shown here is derived from an EMBL/GenBank/DDBJ whole genome shotgun (WGS) entry which is preliminary data.</text>
</comment>
<keyword evidence="1" id="KW-0732">Signal</keyword>
<reference evidence="2 3" key="1">
    <citation type="journal article" date="2019" name="Int. J. Syst. Evol. Microbiol.">
        <title>The Global Catalogue of Microorganisms (GCM) 10K type strain sequencing project: providing services to taxonomists for standard genome sequencing and annotation.</title>
        <authorList>
            <consortium name="The Broad Institute Genomics Platform"/>
            <consortium name="The Broad Institute Genome Sequencing Center for Infectious Disease"/>
            <person name="Wu L."/>
            <person name="Ma J."/>
        </authorList>
    </citation>
    <scope>NUCLEOTIDE SEQUENCE [LARGE SCALE GENOMIC DNA]</scope>
    <source>
        <strain evidence="2 3">JCM 14319</strain>
    </source>
</reference>
<organism evidence="2 3">
    <name type="scientific">Agromyces humatus</name>
    <dbReference type="NCBI Taxonomy" id="279573"/>
    <lineage>
        <taxon>Bacteria</taxon>
        <taxon>Bacillati</taxon>
        <taxon>Actinomycetota</taxon>
        <taxon>Actinomycetes</taxon>
        <taxon>Micrococcales</taxon>
        <taxon>Microbacteriaceae</taxon>
        <taxon>Agromyces</taxon>
    </lineage>
</organism>